<organism evidence="1 3">
    <name type="scientific">Didymodactylos carnosus</name>
    <dbReference type="NCBI Taxonomy" id="1234261"/>
    <lineage>
        <taxon>Eukaryota</taxon>
        <taxon>Metazoa</taxon>
        <taxon>Spiralia</taxon>
        <taxon>Gnathifera</taxon>
        <taxon>Rotifera</taxon>
        <taxon>Eurotatoria</taxon>
        <taxon>Bdelloidea</taxon>
        <taxon>Philodinida</taxon>
        <taxon>Philodinidae</taxon>
        <taxon>Didymodactylos</taxon>
    </lineage>
</organism>
<evidence type="ECO:0000313" key="1">
    <source>
        <dbReference type="EMBL" id="CAF0912176.1"/>
    </source>
</evidence>
<name>A0A8S2DDD6_9BILA</name>
<dbReference type="EMBL" id="CAJOBA010003732">
    <property type="protein sequence ID" value="CAF3691107.1"/>
    <property type="molecule type" value="Genomic_DNA"/>
</dbReference>
<comment type="caution">
    <text evidence="1">The sequence shown here is derived from an EMBL/GenBank/DDBJ whole genome shotgun (WGS) entry which is preliminary data.</text>
</comment>
<gene>
    <name evidence="1" type="ORF">OVA965_LOCUS10181</name>
    <name evidence="2" type="ORF">TMI583_LOCUS10177</name>
</gene>
<evidence type="ECO:0000313" key="3">
    <source>
        <dbReference type="Proteomes" id="UP000677228"/>
    </source>
</evidence>
<proteinExistence type="predicted"/>
<dbReference type="Proteomes" id="UP000677228">
    <property type="component" value="Unassembled WGS sequence"/>
</dbReference>
<dbReference type="InterPro" id="IPR027417">
    <property type="entry name" value="P-loop_NTPase"/>
</dbReference>
<dbReference type="Gene3D" id="3.40.50.300">
    <property type="entry name" value="P-loop containing nucleotide triphosphate hydrolases"/>
    <property type="match status" value="1"/>
</dbReference>
<dbReference type="SUPFAM" id="SSF52540">
    <property type="entry name" value="P-loop containing nucleoside triphosphate hydrolases"/>
    <property type="match status" value="1"/>
</dbReference>
<sequence>MLNAIIGNDLLPSRTTAMTRLPTEIIFKQDLTEPQLTLDIELVHAFEVICGKIKLKVTENSGNILIENLDYQDHLYDTVHIIVQGTMPKIENITHNQEQIAKLLIFINDAIRTSNMLEIDNSIIKDHVPRIDVPISSRIKNDTTTTVQIFPYEDNLIIADTPGPTEQCLSNHLKEVISKELKKAVLVMIVFDFSNLNSRAKHEITNEVNNIHDNILFGAGRNTNQTDNSLYALVNKVDQHVDDKDMSHAQKKKWIVTKFKTDDQKVYETFSKNAMVVRSFLTEYEQTLNKQEQQSRITTHQILEGEIKIYKQFIKHSGRRMS</sequence>
<evidence type="ECO:0000313" key="2">
    <source>
        <dbReference type="EMBL" id="CAF3691107.1"/>
    </source>
</evidence>
<protein>
    <submittedName>
        <fullName evidence="1">Uncharacterized protein</fullName>
    </submittedName>
</protein>
<reference evidence="1" key="1">
    <citation type="submission" date="2021-02" db="EMBL/GenBank/DDBJ databases">
        <authorList>
            <person name="Nowell W R."/>
        </authorList>
    </citation>
    <scope>NUCLEOTIDE SEQUENCE</scope>
</reference>
<dbReference type="Proteomes" id="UP000682733">
    <property type="component" value="Unassembled WGS sequence"/>
</dbReference>
<accession>A0A8S2DDD6</accession>
<dbReference type="AlphaFoldDB" id="A0A8S2DDD6"/>
<dbReference type="EMBL" id="CAJNOK010003731">
    <property type="protein sequence ID" value="CAF0912176.1"/>
    <property type="molecule type" value="Genomic_DNA"/>
</dbReference>